<feature type="domain" description="UDP-galactopyranose mutase C-terminal" evidence="1">
    <location>
        <begin position="1"/>
        <end position="87"/>
    </location>
</feature>
<dbReference type="EMBL" id="LT906439">
    <property type="protein sequence ID" value="SNU88285.1"/>
    <property type="molecule type" value="Genomic_DNA"/>
</dbReference>
<dbReference type="Gene3D" id="3.40.50.720">
    <property type="entry name" value="NAD(P)-binding Rossmann-like Domain"/>
    <property type="match status" value="1"/>
</dbReference>
<dbReference type="InterPro" id="IPR015899">
    <property type="entry name" value="UDP-GalPyranose_mutase_C"/>
</dbReference>
<proteinExistence type="predicted"/>
<evidence type="ECO:0000313" key="3">
    <source>
        <dbReference type="Proteomes" id="UP000215185"/>
    </source>
</evidence>
<dbReference type="Proteomes" id="UP000215185">
    <property type="component" value="Chromosome 1"/>
</dbReference>
<dbReference type="eggNOG" id="COG0562">
    <property type="taxonomic scope" value="Bacteria"/>
</dbReference>
<protein>
    <submittedName>
        <fullName evidence="2">UDP-galactopyranose mutase</fullName>
        <ecNumber evidence="2">5.4.99.9</ecNumber>
    </submittedName>
</protein>
<dbReference type="STRING" id="1123308.GCA_000380085_00325"/>
<dbReference type="GO" id="GO:0008767">
    <property type="term" value="F:UDP-galactopyranose mutase activity"/>
    <property type="evidence" value="ECO:0007669"/>
    <property type="project" value="UniProtKB-EC"/>
</dbReference>
<dbReference type="PANTHER" id="PTHR21197">
    <property type="entry name" value="UDP-GALACTOPYRANOSE MUTASE"/>
    <property type="match status" value="1"/>
</dbReference>
<keyword evidence="2" id="KW-0413">Isomerase</keyword>
<sequence length="118" mass="13978">MRFETEMLNMENYQGNAVVDYMDAETLYIRIIEYKHFEFDTQEKTIVTKEHSKTLEKGDEPYYPVNNERNNHLCKEYKKLVNVQSKAMSSLGLFRSIPLHDMHQVIAVTLQCVRNEVD</sequence>
<dbReference type="KEGG" id="smen:SAMEA4412692_0985"/>
<dbReference type="SUPFAM" id="SSF54373">
    <property type="entry name" value="FAD-linked reductases, C-terminal domain"/>
    <property type="match status" value="1"/>
</dbReference>
<dbReference type="AlphaFoldDB" id="A0A239SS22"/>
<evidence type="ECO:0000259" key="1">
    <source>
        <dbReference type="Pfam" id="PF03275"/>
    </source>
</evidence>
<dbReference type="GO" id="GO:0005829">
    <property type="term" value="C:cytosol"/>
    <property type="evidence" value="ECO:0007669"/>
    <property type="project" value="TreeGrafter"/>
</dbReference>
<evidence type="ECO:0000313" key="2">
    <source>
        <dbReference type="EMBL" id="SNU88285.1"/>
    </source>
</evidence>
<reference evidence="2 3" key="1">
    <citation type="submission" date="2017-06" db="EMBL/GenBank/DDBJ databases">
        <authorList>
            <consortium name="Pathogen Informatics"/>
        </authorList>
    </citation>
    <scope>NUCLEOTIDE SEQUENCE [LARGE SCALE GENOMIC DNA]</scope>
    <source>
        <strain evidence="2 3">NCTC13788</strain>
    </source>
</reference>
<accession>A0A239SS22</accession>
<gene>
    <name evidence="2" type="primary">glf</name>
    <name evidence="2" type="ORF">SAMEA4412692_00985</name>
</gene>
<name>A0A239SS22_9STRE</name>
<dbReference type="PANTHER" id="PTHR21197:SF0">
    <property type="entry name" value="UDP-GALACTOPYRANOSE MUTASE"/>
    <property type="match status" value="1"/>
</dbReference>
<dbReference type="Pfam" id="PF03275">
    <property type="entry name" value="GLF"/>
    <property type="match status" value="1"/>
</dbReference>
<keyword evidence="3" id="KW-1185">Reference proteome</keyword>
<organism evidence="2 3">
    <name type="scientific">Streptococcus merionis</name>
    <dbReference type="NCBI Taxonomy" id="400065"/>
    <lineage>
        <taxon>Bacteria</taxon>
        <taxon>Bacillati</taxon>
        <taxon>Bacillota</taxon>
        <taxon>Bacilli</taxon>
        <taxon>Lactobacillales</taxon>
        <taxon>Streptococcaceae</taxon>
        <taxon>Streptococcus</taxon>
    </lineage>
</organism>
<dbReference type="GO" id="GO:0050660">
    <property type="term" value="F:flavin adenine dinucleotide binding"/>
    <property type="evidence" value="ECO:0007669"/>
    <property type="project" value="TreeGrafter"/>
</dbReference>
<dbReference type="EC" id="5.4.99.9" evidence="2"/>